<name>A0A5B0RTS8_PUCGR</name>
<dbReference type="Proteomes" id="UP000325313">
    <property type="component" value="Unassembled WGS sequence"/>
</dbReference>
<accession>A0A5B0RTS8</accession>
<organism evidence="1 2">
    <name type="scientific">Puccinia graminis f. sp. tritici</name>
    <dbReference type="NCBI Taxonomy" id="56615"/>
    <lineage>
        <taxon>Eukaryota</taxon>
        <taxon>Fungi</taxon>
        <taxon>Dikarya</taxon>
        <taxon>Basidiomycota</taxon>
        <taxon>Pucciniomycotina</taxon>
        <taxon>Pucciniomycetes</taxon>
        <taxon>Pucciniales</taxon>
        <taxon>Pucciniaceae</taxon>
        <taxon>Puccinia</taxon>
    </lineage>
</organism>
<evidence type="ECO:0000313" key="2">
    <source>
        <dbReference type="Proteomes" id="UP000325313"/>
    </source>
</evidence>
<evidence type="ECO:0000313" key="1">
    <source>
        <dbReference type="EMBL" id="KAA1129301.1"/>
    </source>
</evidence>
<dbReference type="EMBL" id="VDEP01000137">
    <property type="protein sequence ID" value="KAA1129301.1"/>
    <property type="molecule type" value="Genomic_DNA"/>
</dbReference>
<dbReference type="AlphaFoldDB" id="A0A5B0RTS8"/>
<sequence length="50" mass="5895">MELGEFKDCSSLQEDVTELSNWIVDNLKSRTKFKHYTLNGRESADYDDYC</sequence>
<protein>
    <submittedName>
        <fullName evidence="1">Uncharacterized protein</fullName>
    </submittedName>
</protein>
<proteinExistence type="predicted"/>
<gene>
    <name evidence="1" type="ORF">PGTUg99_025772</name>
</gene>
<comment type="caution">
    <text evidence="1">The sequence shown here is derived from an EMBL/GenBank/DDBJ whole genome shotgun (WGS) entry which is preliminary data.</text>
</comment>
<reference evidence="1 2" key="1">
    <citation type="submission" date="2019-05" db="EMBL/GenBank/DDBJ databases">
        <title>Emergence of the Ug99 lineage of the wheat stem rust pathogen through somatic hybridization.</title>
        <authorList>
            <person name="Li F."/>
            <person name="Upadhyaya N.M."/>
            <person name="Sperschneider J."/>
            <person name="Matny O."/>
            <person name="Nguyen-Phuc H."/>
            <person name="Mago R."/>
            <person name="Raley C."/>
            <person name="Miller M.E."/>
            <person name="Silverstein K.A.T."/>
            <person name="Henningsen E."/>
            <person name="Hirsch C.D."/>
            <person name="Visser B."/>
            <person name="Pretorius Z.A."/>
            <person name="Steffenson B.J."/>
            <person name="Schwessinger B."/>
            <person name="Dodds P.N."/>
            <person name="Figueroa M."/>
        </authorList>
    </citation>
    <scope>NUCLEOTIDE SEQUENCE [LARGE SCALE GENOMIC DNA]</scope>
    <source>
        <strain evidence="1 2">Ug99</strain>
    </source>
</reference>